<keyword evidence="1" id="KW-0472">Membrane</keyword>
<evidence type="ECO:0008006" key="4">
    <source>
        <dbReference type="Google" id="ProtNLM"/>
    </source>
</evidence>
<feature type="transmembrane region" description="Helical" evidence="1">
    <location>
        <begin position="16"/>
        <end position="37"/>
    </location>
</feature>
<organism evidence="2 3">
    <name type="scientific">Rhodoferax lacus</name>
    <dbReference type="NCBI Taxonomy" id="2184758"/>
    <lineage>
        <taxon>Bacteria</taxon>
        <taxon>Pseudomonadati</taxon>
        <taxon>Pseudomonadota</taxon>
        <taxon>Betaproteobacteria</taxon>
        <taxon>Burkholderiales</taxon>
        <taxon>Comamonadaceae</taxon>
        <taxon>Rhodoferax</taxon>
    </lineage>
</organism>
<evidence type="ECO:0000256" key="1">
    <source>
        <dbReference type="SAM" id="Phobius"/>
    </source>
</evidence>
<keyword evidence="1" id="KW-1133">Transmembrane helix</keyword>
<name>A0A3E1RG28_9BURK</name>
<evidence type="ECO:0000313" key="2">
    <source>
        <dbReference type="EMBL" id="RFO98337.1"/>
    </source>
</evidence>
<comment type="caution">
    <text evidence="2">The sequence shown here is derived from an EMBL/GenBank/DDBJ whole genome shotgun (WGS) entry which is preliminary data.</text>
</comment>
<protein>
    <recommendedName>
        <fullName evidence="4">Fimbrial assembly protein</fullName>
    </recommendedName>
</protein>
<keyword evidence="3" id="KW-1185">Reference proteome</keyword>
<gene>
    <name evidence="2" type="ORF">DIC66_00060</name>
</gene>
<dbReference type="Proteomes" id="UP000260665">
    <property type="component" value="Unassembled WGS sequence"/>
</dbReference>
<dbReference type="AlphaFoldDB" id="A0A3E1RG28"/>
<evidence type="ECO:0000313" key="3">
    <source>
        <dbReference type="Proteomes" id="UP000260665"/>
    </source>
</evidence>
<reference evidence="2 3" key="1">
    <citation type="submission" date="2018-05" db="EMBL/GenBank/DDBJ databases">
        <title>Rhodoferax soyangensis sp.nov., isolated from an oligotrophic freshwater lake.</title>
        <authorList>
            <person name="Park M."/>
        </authorList>
    </citation>
    <scope>NUCLEOTIDE SEQUENCE [LARGE SCALE GENOMIC DNA]</scope>
    <source>
        <strain evidence="2 3">IMCC26218</strain>
    </source>
</reference>
<keyword evidence="1" id="KW-0812">Transmembrane</keyword>
<sequence length="191" mass="20944">MIPVRINFIQDRHWRLVWAGALLPILAMLGVLGLQWVDVRREMETEGRAIATAQAEMQRLRAPAIAKPDPRYASAMQAAQQLQLDLNPAFAAVENLKIAGVRLTGMSLDTKADILRLDYEMDSLAQATQVTEQLNAGFESKPWKLGGVSAAQSSLKPGPGNLAYTLGGQTQIQQGQVFKAHWSVRVSVIVQ</sequence>
<accession>A0A3E1RG28</accession>
<proteinExistence type="predicted"/>
<dbReference type="EMBL" id="QFZK01000001">
    <property type="protein sequence ID" value="RFO98337.1"/>
    <property type="molecule type" value="Genomic_DNA"/>
</dbReference>